<organism evidence="1 2">
    <name type="scientific">Zeimonas arvi</name>
    <dbReference type="NCBI Taxonomy" id="2498847"/>
    <lineage>
        <taxon>Bacteria</taxon>
        <taxon>Pseudomonadati</taxon>
        <taxon>Pseudomonadota</taxon>
        <taxon>Betaproteobacteria</taxon>
        <taxon>Burkholderiales</taxon>
        <taxon>Burkholderiaceae</taxon>
        <taxon>Zeimonas</taxon>
    </lineage>
</organism>
<dbReference type="InterPro" id="IPR002187">
    <property type="entry name" value="N-reg_PII"/>
</dbReference>
<dbReference type="Pfam" id="PF00543">
    <property type="entry name" value="P-II"/>
    <property type="match status" value="1"/>
</dbReference>
<dbReference type="RefSeq" id="WP_147705861.1">
    <property type="nucleotide sequence ID" value="NZ_VDUY01000010.1"/>
</dbReference>
<proteinExistence type="predicted"/>
<accession>A0A5C8NNM9</accession>
<protein>
    <submittedName>
        <fullName evidence="1">Transcriptional regulator</fullName>
    </submittedName>
</protein>
<reference evidence="1 2" key="1">
    <citation type="submission" date="2019-06" db="EMBL/GenBank/DDBJ databases">
        <title>Quisquiliibacterium sp. nov., isolated from a maize field.</title>
        <authorList>
            <person name="Lin S.-Y."/>
            <person name="Tsai C.-F."/>
            <person name="Young C.-C."/>
        </authorList>
    </citation>
    <scope>NUCLEOTIDE SEQUENCE [LARGE SCALE GENOMIC DNA]</scope>
    <source>
        <strain evidence="1 2">CC-CFT501</strain>
    </source>
</reference>
<gene>
    <name evidence="1" type="ORF">FHP08_17815</name>
</gene>
<dbReference type="SUPFAM" id="SSF54913">
    <property type="entry name" value="GlnB-like"/>
    <property type="match status" value="1"/>
</dbReference>
<dbReference type="AlphaFoldDB" id="A0A5C8NNM9"/>
<evidence type="ECO:0000313" key="2">
    <source>
        <dbReference type="Proteomes" id="UP000321548"/>
    </source>
</evidence>
<comment type="caution">
    <text evidence="1">The sequence shown here is derived from an EMBL/GenBank/DDBJ whole genome shotgun (WGS) entry which is preliminary data.</text>
</comment>
<keyword evidence="2" id="KW-1185">Reference proteome</keyword>
<dbReference type="InterPro" id="IPR011322">
    <property type="entry name" value="N-reg_PII-like_a/b"/>
</dbReference>
<dbReference type="GO" id="GO:0030234">
    <property type="term" value="F:enzyme regulator activity"/>
    <property type="evidence" value="ECO:0007669"/>
    <property type="project" value="InterPro"/>
</dbReference>
<dbReference type="InterPro" id="IPR015867">
    <property type="entry name" value="N-reg_PII/ATP_PRibTrfase_C"/>
</dbReference>
<dbReference type="Gene3D" id="3.30.70.120">
    <property type="match status" value="1"/>
</dbReference>
<dbReference type="OrthoDB" id="330665at2"/>
<sequence length="100" mass="11058">MEKHPRKLLVVITEAAIEKAVVQDARRLGAHGYTASAVRGGGLQGEREGAWEADRSVELKIVCGRDTAERIAEHLLAAYAPHYAMTVWLADVQVFRAEKF</sequence>
<evidence type="ECO:0000313" key="1">
    <source>
        <dbReference type="EMBL" id="TXL62421.1"/>
    </source>
</evidence>
<dbReference type="EMBL" id="VDUY01000010">
    <property type="protein sequence ID" value="TXL62421.1"/>
    <property type="molecule type" value="Genomic_DNA"/>
</dbReference>
<dbReference type="Proteomes" id="UP000321548">
    <property type="component" value="Unassembled WGS sequence"/>
</dbReference>
<dbReference type="GO" id="GO:0006808">
    <property type="term" value="P:regulation of nitrogen utilization"/>
    <property type="evidence" value="ECO:0007669"/>
    <property type="project" value="InterPro"/>
</dbReference>
<name>A0A5C8NNM9_9BURK</name>